<dbReference type="GO" id="GO:0016020">
    <property type="term" value="C:membrane"/>
    <property type="evidence" value="ECO:0007669"/>
    <property type="project" value="UniProtKB-SubCell"/>
</dbReference>
<dbReference type="RefSeq" id="XP_033591620.1">
    <property type="nucleotide sequence ID" value="XM_033735218.1"/>
</dbReference>
<dbReference type="AlphaFoldDB" id="A0A6A6PZ69"/>
<keyword evidence="9" id="KW-1185">Reference proteome</keyword>
<evidence type="ECO:0000256" key="1">
    <source>
        <dbReference type="ARBA" id="ARBA00004606"/>
    </source>
</evidence>
<feature type="region of interest" description="Disordered" evidence="7">
    <location>
        <begin position="146"/>
        <end position="165"/>
    </location>
</feature>
<feature type="compositionally biased region" description="Low complexity" evidence="7">
    <location>
        <begin position="35"/>
        <end position="48"/>
    </location>
</feature>
<evidence type="ECO:0000256" key="3">
    <source>
        <dbReference type="ARBA" id="ARBA00022692"/>
    </source>
</evidence>
<proteinExistence type="inferred from homology"/>
<evidence type="ECO:0000256" key="4">
    <source>
        <dbReference type="ARBA" id="ARBA00022968"/>
    </source>
</evidence>
<accession>A0A6A6PZ69</accession>
<evidence type="ECO:0008006" key="10">
    <source>
        <dbReference type="Google" id="ProtNLM"/>
    </source>
</evidence>
<evidence type="ECO:0000256" key="2">
    <source>
        <dbReference type="ARBA" id="ARBA00006462"/>
    </source>
</evidence>
<dbReference type="Gene3D" id="3.90.550.50">
    <property type="match status" value="1"/>
</dbReference>
<dbReference type="GeneID" id="54476220"/>
<dbReference type="PANTHER" id="PTHR23033:SF47">
    <property type="entry name" value="APPLE DOMAIN-CONTAINING PROTEIN-RELATED"/>
    <property type="match status" value="1"/>
</dbReference>
<evidence type="ECO:0000313" key="9">
    <source>
        <dbReference type="Proteomes" id="UP000799767"/>
    </source>
</evidence>
<dbReference type="InterPro" id="IPR026050">
    <property type="entry name" value="C1GALT1/C1GALT1_chp1"/>
</dbReference>
<comment type="similarity">
    <text evidence="2">Belongs to the glycosyltransferase 31 family. Beta3-Gal-T subfamily.</text>
</comment>
<protein>
    <recommendedName>
        <fullName evidence="10">Glycosyltransferase family 31 protein</fullName>
    </recommendedName>
</protein>
<evidence type="ECO:0000313" key="8">
    <source>
        <dbReference type="EMBL" id="KAF2485051.1"/>
    </source>
</evidence>
<dbReference type="OrthoDB" id="414175at2759"/>
<keyword evidence="5" id="KW-1133">Transmembrane helix</keyword>
<keyword evidence="6" id="KW-0472">Membrane</keyword>
<sequence length="457" mass="51946">MATYRRLRRASLLTSILALGLFLLTLRLLYGKTPTPSTSTSRSAAPATHKLGQVTSTSPPCARLPGAKDALVILKTGATELQDKLPVHFHTTFSCYPNYIIFSDVEEEYEGHHIIDALEFVNQDYRGANKDFELWRRLQTGGRAALKPDELSGPDSKVSPMTGKGSNPGWKLDKWKFLPMVNRTLNMYPDMKWYIFVETDTYMFWSTTLAYLNSLDHKEPWYMGSQMQIGSVVFAHGGSGIFASQAALRMVVDLFVANQDEWEKFTAMHWAGDCVLGKAFTDAEVDLTWAWPTIQGVKPGSIEYDRFEYRKRLWCYPTISYHHLSPSEVEDIWNFEQDWLEKGKGEIVRHSDVFISYIMPRIMATKGAKMGWDNMSGNFENALDCDSYSACRTLCDDDDYCAQFAYKDGQCKKSGSPQWGEANPAVQSGWFLDRVEQFVKNQEPCSGELWVERGRNA</sequence>
<organism evidence="8 9">
    <name type="scientific">Neohortaea acidophila</name>
    <dbReference type="NCBI Taxonomy" id="245834"/>
    <lineage>
        <taxon>Eukaryota</taxon>
        <taxon>Fungi</taxon>
        <taxon>Dikarya</taxon>
        <taxon>Ascomycota</taxon>
        <taxon>Pezizomycotina</taxon>
        <taxon>Dothideomycetes</taxon>
        <taxon>Dothideomycetidae</taxon>
        <taxon>Mycosphaerellales</taxon>
        <taxon>Teratosphaeriaceae</taxon>
        <taxon>Neohortaea</taxon>
    </lineage>
</organism>
<dbReference type="EMBL" id="MU001633">
    <property type="protein sequence ID" value="KAF2485051.1"/>
    <property type="molecule type" value="Genomic_DNA"/>
</dbReference>
<keyword evidence="4" id="KW-0735">Signal-anchor</keyword>
<evidence type="ECO:0000256" key="5">
    <source>
        <dbReference type="ARBA" id="ARBA00022989"/>
    </source>
</evidence>
<reference evidence="8" key="1">
    <citation type="journal article" date="2020" name="Stud. Mycol.">
        <title>101 Dothideomycetes genomes: a test case for predicting lifestyles and emergence of pathogens.</title>
        <authorList>
            <person name="Haridas S."/>
            <person name="Albert R."/>
            <person name="Binder M."/>
            <person name="Bloem J."/>
            <person name="Labutti K."/>
            <person name="Salamov A."/>
            <person name="Andreopoulos B."/>
            <person name="Baker S."/>
            <person name="Barry K."/>
            <person name="Bills G."/>
            <person name="Bluhm B."/>
            <person name="Cannon C."/>
            <person name="Castanera R."/>
            <person name="Culley D."/>
            <person name="Daum C."/>
            <person name="Ezra D."/>
            <person name="Gonzalez J."/>
            <person name="Henrissat B."/>
            <person name="Kuo A."/>
            <person name="Liang C."/>
            <person name="Lipzen A."/>
            <person name="Lutzoni F."/>
            <person name="Magnuson J."/>
            <person name="Mondo S."/>
            <person name="Nolan M."/>
            <person name="Ohm R."/>
            <person name="Pangilinan J."/>
            <person name="Park H.-J."/>
            <person name="Ramirez L."/>
            <person name="Alfaro M."/>
            <person name="Sun H."/>
            <person name="Tritt A."/>
            <person name="Yoshinaga Y."/>
            <person name="Zwiers L.-H."/>
            <person name="Turgeon B."/>
            <person name="Goodwin S."/>
            <person name="Spatafora J."/>
            <person name="Crous P."/>
            <person name="Grigoriev I."/>
        </authorList>
    </citation>
    <scope>NUCLEOTIDE SEQUENCE</scope>
    <source>
        <strain evidence="8">CBS 113389</strain>
    </source>
</reference>
<feature type="region of interest" description="Disordered" evidence="7">
    <location>
        <begin position="35"/>
        <end position="59"/>
    </location>
</feature>
<name>A0A6A6PZ69_9PEZI</name>
<evidence type="ECO:0000256" key="6">
    <source>
        <dbReference type="ARBA" id="ARBA00023136"/>
    </source>
</evidence>
<gene>
    <name evidence="8" type="ORF">BDY17DRAFT_308508</name>
</gene>
<comment type="subcellular location">
    <subcellularLocation>
        <location evidence="1">Membrane</location>
        <topology evidence="1">Single-pass type II membrane protein</topology>
    </subcellularLocation>
</comment>
<evidence type="ECO:0000256" key="7">
    <source>
        <dbReference type="SAM" id="MobiDB-lite"/>
    </source>
</evidence>
<dbReference type="PANTHER" id="PTHR23033">
    <property type="entry name" value="BETA1,3-GALACTOSYLTRANSFERASE"/>
    <property type="match status" value="1"/>
</dbReference>
<dbReference type="Proteomes" id="UP000799767">
    <property type="component" value="Unassembled WGS sequence"/>
</dbReference>
<keyword evidence="3" id="KW-0812">Transmembrane</keyword>